<feature type="domain" description="MTHFR SAM-binding regulatory" evidence="8">
    <location>
        <begin position="292"/>
        <end position="500"/>
    </location>
</feature>
<keyword evidence="6" id="KW-0560">Oxidoreductase</keyword>
<keyword evidence="10" id="KW-1185">Reference proteome</keyword>
<evidence type="ECO:0000256" key="2">
    <source>
        <dbReference type="ARBA" id="ARBA00004777"/>
    </source>
</evidence>
<dbReference type="GO" id="GO:0035999">
    <property type="term" value="P:tetrahydrofolate interconversion"/>
    <property type="evidence" value="ECO:0007669"/>
    <property type="project" value="UniProtKB-UniPathway"/>
</dbReference>
<dbReference type="GO" id="GO:0009086">
    <property type="term" value="P:methionine biosynthetic process"/>
    <property type="evidence" value="ECO:0007669"/>
    <property type="project" value="TreeGrafter"/>
</dbReference>
<evidence type="ECO:0000256" key="5">
    <source>
        <dbReference type="ARBA" id="ARBA00022827"/>
    </source>
</evidence>
<comment type="pathway">
    <text evidence="2">One-carbon metabolism; tetrahydrofolate interconversion.</text>
</comment>
<evidence type="ECO:0000256" key="1">
    <source>
        <dbReference type="ARBA" id="ARBA00001974"/>
    </source>
</evidence>
<dbReference type="SUPFAM" id="SSF51730">
    <property type="entry name" value="FAD-linked oxidoreductase"/>
    <property type="match status" value="1"/>
</dbReference>
<name>A0A7G2C3F4_9TRYP</name>
<keyword evidence="4" id="KW-0285">Flavoprotein</keyword>
<evidence type="ECO:0000313" key="9">
    <source>
        <dbReference type="EMBL" id="CAD2214328.1"/>
    </source>
</evidence>
<evidence type="ECO:0000259" key="8">
    <source>
        <dbReference type="Pfam" id="PF21895"/>
    </source>
</evidence>
<dbReference type="GO" id="GO:0005829">
    <property type="term" value="C:cytosol"/>
    <property type="evidence" value="ECO:0007669"/>
    <property type="project" value="TreeGrafter"/>
</dbReference>
<evidence type="ECO:0000256" key="6">
    <source>
        <dbReference type="ARBA" id="ARBA00023002"/>
    </source>
</evidence>
<dbReference type="InterPro" id="IPR003171">
    <property type="entry name" value="Mehydrof_redctse-like"/>
</dbReference>
<dbReference type="EMBL" id="LR877147">
    <property type="protein sequence ID" value="CAD2214328.1"/>
    <property type="molecule type" value="Genomic_DNA"/>
</dbReference>
<reference evidence="9 10" key="1">
    <citation type="submission" date="2020-08" db="EMBL/GenBank/DDBJ databases">
        <authorList>
            <person name="Newling K."/>
            <person name="Davey J."/>
            <person name="Forrester S."/>
        </authorList>
    </citation>
    <scope>NUCLEOTIDE SEQUENCE [LARGE SCALE GENOMIC DNA]</scope>
    <source>
        <strain evidence="10">Crithidia deanei Carvalho (ATCC PRA-265)</strain>
    </source>
</reference>
<dbReference type="VEuPathDB" id="TriTrypDB:ADEAN_000177300"/>
<dbReference type="UniPathway" id="UPA00193"/>
<dbReference type="AlphaFoldDB" id="A0A7G2C3F4"/>
<comment type="similarity">
    <text evidence="3">Belongs to the methylenetetrahydrofolate reductase family.</text>
</comment>
<dbReference type="PANTHER" id="PTHR45754:SF3">
    <property type="entry name" value="METHYLENETETRAHYDROFOLATE REDUCTASE (NADPH)"/>
    <property type="match status" value="1"/>
</dbReference>
<feature type="domain" description="MTHFR SAM-binding regulatory" evidence="8">
    <location>
        <begin position="546"/>
        <end position="611"/>
    </location>
</feature>
<keyword evidence="5" id="KW-0274">FAD</keyword>
<evidence type="ECO:0000313" key="10">
    <source>
        <dbReference type="Proteomes" id="UP000515908"/>
    </source>
</evidence>
<feature type="region of interest" description="Disordered" evidence="7">
    <location>
        <begin position="637"/>
        <end position="665"/>
    </location>
</feature>
<dbReference type="CDD" id="cd00537">
    <property type="entry name" value="MTHFR"/>
    <property type="match status" value="1"/>
</dbReference>
<accession>A0A7G2C3F4</accession>
<proteinExistence type="inferred from homology"/>
<dbReference type="Pfam" id="PF21895">
    <property type="entry name" value="MTHFR_C"/>
    <property type="match status" value="2"/>
</dbReference>
<dbReference type="PANTHER" id="PTHR45754">
    <property type="entry name" value="METHYLENETETRAHYDROFOLATE REDUCTASE"/>
    <property type="match status" value="1"/>
</dbReference>
<sequence>MGKIVDAIRKANEESRQYFGFEFVAPTTESGLVTFYDRVERMSGLDPLFCGITWGDYGRTADTSIEVASTCQTLLSVNFQVNLTSYTATPEEIDKWLGLLQGKGVRNILATRGNTVGPAKDGKVHFPHASDLIRYVRGKYGDYFDIAAVAFPESEEEGWNVEKEIEFLKEKVSAGADYVVTSSVFDAGVFIDFCARCRRSGIKCPILPGILPIAHPRQLNSFHLANLTGVSELRKQLEGCSAADCKQVVVSFMVDLVKALFAGGICGVYFFTMNVENIVSAIVKSLKMPTHRAYPWKPSENEERRRKEMVRPVHWSTRVMSYLARTSHWEEFQSSDKWITATVPTHSHPQSQQSTSDSSGYHARLLLRSRAKRCTEFLKLVDMNDNILQGLEELCRIFLHFFDGKGTLPWADELSGETAIIQEKLLKPLNARGLFTINSQPMANGVPSSDPALGWGPRDGYVYQKNYLEFFCSPSHAATIFATLDKYPTIQYASIYRNGKMTKSRWHYEEDNSADADTPLGGGGENQSGGFTTTGIGSGLFGSGVMALTWGVFPGREIIQPTIVSMDSFKAWSGEAFDMWAAPFPTNDVPNVIQMIMSEWILMVVVDNNFTSPISPMGLAMEELMAKIPPLVPINPAPSDLAGSTETEGVRGLSSQRPKFVSPYL</sequence>
<dbReference type="Gene3D" id="3.20.20.220">
    <property type="match status" value="1"/>
</dbReference>
<evidence type="ECO:0000256" key="7">
    <source>
        <dbReference type="SAM" id="MobiDB-lite"/>
    </source>
</evidence>
<dbReference type="GO" id="GO:0004489">
    <property type="term" value="F:methylenetetrahydrofolate reductase [NAD(P)H] activity"/>
    <property type="evidence" value="ECO:0007669"/>
    <property type="project" value="InterPro"/>
</dbReference>
<protein>
    <submittedName>
        <fullName evidence="9">Methylenetetrahydrofolate reductase, putative</fullName>
    </submittedName>
</protein>
<evidence type="ECO:0000256" key="3">
    <source>
        <dbReference type="ARBA" id="ARBA00006743"/>
    </source>
</evidence>
<comment type="cofactor">
    <cofactor evidence="1">
        <name>FAD</name>
        <dbReference type="ChEBI" id="CHEBI:57692"/>
    </cofactor>
</comment>
<dbReference type="Pfam" id="PF02219">
    <property type="entry name" value="MTHFR"/>
    <property type="match status" value="1"/>
</dbReference>
<feature type="compositionally biased region" description="Polar residues" evidence="7">
    <location>
        <begin position="642"/>
        <end position="657"/>
    </location>
</feature>
<dbReference type="GO" id="GO:0071949">
    <property type="term" value="F:FAD binding"/>
    <property type="evidence" value="ECO:0007669"/>
    <property type="project" value="TreeGrafter"/>
</dbReference>
<dbReference type="OrthoDB" id="16284at2759"/>
<evidence type="ECO:0000256" key="4">
    <source>
        <dbReference type="ARBA" id="ARBA00022630"/>
    </source>
</evidence>
<dbReference type="Proteomes" id="UP000515908">
    <property type="component" value="Chromosome 03"/>
</dbReference>
<organism evidence="9 10">
    <name type="scientific">Angomonas deanei</name>
    <dbReference type="NCBI Taxonomy" id="59799"/>
    <lineage>
        <taxon>Eukaryota</taxon>
        <taxon>Discoba</taxon>
        <taxon>Euglenozoa</taxon>
        <taxon>Kinetoplastea</taxon>
        <taxon>Metakinetoplastina</taxon>
        <taxon>Trypanosomatida</taxon>
        <taxon>Trypanosomatidae</taxon>
        <taxon>Strigomonadinae</taxon>
        <taxon>Angomonas</taxon>
    </lineage>
</organism>
<gene>
    <name evidence="9" type="ORF">ADEAN_000177300</name>
</gene>
<dbReference type="InterPro" id="IPR029041">
    <property type="entry name" value="FAD-linked_oxidoreductase-like"/>
</dbReference>
<dbReference type="InterPro" id="IPR053806">
    <property type="entry name" value="MTHFR_C"/>
</dbReference>